<dbReference type="PANTHER" id="PTHR35446">
    <property type="entry name" value="SI:CH211-175M2.5"/>
    <property type="match status" value="1"/>
</dbReference>
<organism evidence="1 2">
    <name type="scientific">Nocardia vinacea</name>
    <dbReference type="NCBI Taxonomy" id="96468"/>
    <lineage>
        <taxon>Bacteria</taxon>
        <taxon>Bacillati</taxon>
        <taxon>Actinomycetota</taxon>
        <taxon>Actinomycetes</taxon>
        <taxon>Mycobacteriales</taxon>
        <taxon>Nocardiaceae</taxon>
        <taxon>Nocardia</taxon>
    </lineage>
</organism>
<protein>
    <recommendedName>
        <fullName evidence="3">Peroxidase-related enzyme</fullName>
    </recommendedName>
</protein>
<proteinExistence type="predicted"/>
<dbReference type="SUPFAM" id="SSF69118">
    <property type="entry name" value="AhpD-like"/>
    <property type="match status" value="1"/>
</dbReference>
<sequence length="205" mass="22532">MWLDAVESGQELPARIMFATMQRLGRTEVPAVMKVICYRHRYFGTPLSDLIQDAMRGPSFWTVAEREIFATRASQSNECPFCDSAHRGIASAYIAADLVDEALADGDNSPLRPEARAMLEFIGKMVRDPDGLTPGDADKVREVGVTAEAFDEAVWVATLFNVINRVMNTVGAEALEAGEAQIGARFIKAFGYRTPPPVRYLSRGA</sequence>
<dbReference type="Gene3D" id="1.20.1290.10">
    <property type="entry name" value="AhpD-like"/>
    <property type="match status" value="1"/>
</dbReference>
<name>A0ABZ1Z2P0_9NOCA</name>
<reference evidence="1" key="1">
    <citation type="submission" date="2022-10" db="EMBL/GenBank/DDBJ databases">
        <title>The complete genomes of actinobacterial strains from the NBC collection.</title>
        <authorList>
            <person name="Joergensen T.S."/>
            <person name="Alvarez Arevalo M."/>
            <person name="Sterndorff E.B."/>
            <person name="Faurdal D."/>
            <person name="Vuksanovic O."/>
            <person name="Mourched A.-S."/>
            <person name="Charusanti P."/>
            <person name="Shaw S."/>
            <person name="Blin K."/>
            <person name="Weber T."/>
        </authorList>
    </citation>
    <scope>NUCLEOTIDE SEQUENCE</scope>
    <source>
        <strain evidence="1">NBC_01482</strain>
    </source>
</reference>
<dbReference type="InterPro" id="IPR029032">
    <property type="entry name" value="AhpD-like"/>
</dbReference>
<dbReference type="EMBL" id="CP109441">
    <property type="protein sequence ID" value="WUV49794.1"/>
    <property type="molecule type" value="Genomic_DNA"/>
</dbReference>
<evidence type="ECO:0000313" key="1">
    <source>
        <dbReference type="EMBL" id="WUV49794.1"/>
    </source>
</evidence>
<dbReference type="Proteomes" id="UP001432062">
    <property type="component" value="Chromosome"/>
</dbReference>
<keyword evidence="2" id="KW-1185">Reference proteome</keyword>
<gene>
    <name evidence="1" type="ORF">OG563_17315</name>
</gene>
<accession>A0ABZ1Z2P0</accession>
<dbReference type="PANTHER" id="PTHR35446:SF2">
    <property type="entry name" value="CARBOXYMUCONOLACTONE DECARBOXYLASE-LIKE DOMAIN-CONTAINING PROTEIN"/>
    <property type="match status" value="1"/>
</dbReference>
<evidence type="ECO:0008006" key="3">
    <source>
        <dbReference type="Google" id="ProtNLM"/>
    </source>
</evidence>
<dbReference type="RefSeq" id="WP_327094533.1">
    <property type="nucleotide sequence ID" value="NZ_CP109149.1"/>
</dbReference>
<evidence type="ECO:0000313" key="2">
    <source>
        <dbReference type="Proteomes" id="UP001432062"/>
    </source>
</evidence>